<dbReference type="Gene3D" id="1.10.287.1060">
    <property type="entry name" value="ESAT-6-like"/>
    <property type="match status" value="1"/>
</dbReference>
<evidence type="ECO:0000313" key="2">
    <source>
        <dbReference type="Proteomes" id="UP000824164"/>
    </source>
</evidence>
<dbReference type="EMBL" id="DVLT01000057">
    <property type="protein sequence ID" value="HIU03528.1"/>
    <property type="molecule type" value="Genomic_DNA"/>
</dbReference>
<proteinExistence type="predicted"/>
<gene>
    <name evidence="1" type="ORF">IAB63_09790</name>
</gene>
<name>A0A9D1KXI4_9FIRM</name>
<comment type="caution">
    <text evidence="1">The sequence shown here is derived from an EMBL/GenBank/DDBJ whole genome shotgun (WGS) entry which is preliminary data.</text>
</comment>
<dbReference type="InterPro" id="IPR010310">
    <property type="entry name" value="T7SS_ESAT-6-like"/>
</dbReference>
<protein>
    <submittedName>
        <fullName evidence="1">WXG100 family type VII secretion target</fullName>
    </submittedName>
</protein>
<dbReference type="Pfam" id="PF06013">
    <property type="entry name" value="WXG100"/>
    <property type="match status" value="1"/>
</dbReference>
<dbReference type="SUPFAM" id="SSF140453">
    <property type="entry name" value="EsxAB dimer-like"/>
    <property type="match status" value="1"/>
</dbReference>
<dbReference type="InterPro" id="IPR036689">
    <property type="entry name" value="ESAT-6-like_sf"/>
</dbReference>
<accession>A0A9D1KXI4</accession>
<dbReference type="AlphaFoldDB" id="A0A9D1KXI4"/>
<dbReference type="Proteomes" id="UP000824164">
    <property type="component" value="Unassembled WGS sequence"/>
</dbReference>
<evidence type="ECO:0000313" key="1">
    <source>
        <dbReference type="EMBL" id="HIU03528.1"/>
    </source>
</evidence>
<reference evidence="1" key="2">
    <citation type="journal article" date="2021" name="PeerJ">
        <title>Extensive microbial diversity within the chicken gut microbiome revealed by metagenomics and culture.</title>
        <authorList>
            <person name="Gilroy R."/>
            <person name="Ravi A."/>
            <person name="Getino M."/>
            <person name="Pursley I."/>
            <person name="Horton D.L."/>
            <person name="Alikhan N.F."/>
            <person name="Baker D."/>
            <person name="Gharbi K."/>
            <person name="Hall N."/>
            <person name="Watson M."/>
            <person name="Adriaenssens E.M."/>
            <person name="Foster-Nyarko E."/>
            <person name="Jarju S."/>
            <person name="Secka A."/>
            <person name="Antonio M."/>
            <person name="Oren A."/>
            <person name="Chaudhuri R.R."/>
            <person name="La Ragione R."/>
            <person name="Hildebrand F."/>
            <person name="Pallen M.J."/>
        </authorList>
    </citation>
    <scope>NUCLEOTIDE SEQUENCE</scope>
    <source>
        <strain evidence="1">CHK187-14744</strain>
    </source>
</reference>
<organism evidence="1 2">
    <name type="scientific">Candidatus Onthocola gallistercoris</name>
    <dbReference type="NCBI Taxonomy" id="2840876"/>
    <lineage>
        <taxon>Bacteria</taxon>
        <taxon>Bacillati</taxon>
        <taxon>Bacillota</taxon>
        <taxon>Bacilli</taxon>
        <taxon>Candidatus Onthocola</taxon>
    </lineage>
</organism>
<reference evidence="1" key="1">
    <citation type="submission" date="2020-10" db="EMBL/GenBank/DDBJ databases">
        <authorList>
            <person name="Gilroy R."/>
        </authorList>
    </citation>
    <scope>NUCLEOTIDE SEQUENCE</scope>
    <source>
        <strain evidence="1">CHK187-14744</strain>
    </source>
</reference>
<sequence length="95" mass="11136">MPAGKSIIVTPQELNSTADHIDDLNKAYVQAYESIYLQTEKLSDMWKSEDILAFASRLEEYRSCFDRMNMLLTDYSKFLKKTAQAYADTQKRRQR</sequence>